<comment type="similarity">
    <text evidence="2 6">Belongs to the glycosyltransferase 92 family.</text>
</comment>
<proteinExistence type="inferred from homology"/>
<comment type="subcellular location">
    <subcellularLocation>
        <location evidence="1">Membrane</location>
        <topology evidence="1">Single-pass membrane protein</topology>
    </subcellularLocation>
</comment>
<feature type="transmembrane region" description="Helical" evidence="6">
    <location>
        <begin position="27"/>
        <end position="45"/>
    </location>
</feature>
<evidence type="ECO:0000313" key="7">
    <source>
        <dbReference type="Proteomes" id="UP000095287"/>
    </source>
</evidence>
<dbReference type="GO" id="GO:0016020">
    <property type="term" value="C:membrane"/>
    <property type="evidence" value="ECO:0007669"/>
    <property type="project" value="UniProtKB-SubCell"/>
</dbReference>
<sequence length="475" mass="55256">MPSGYVTLGPVRHGSLAKPPIGYVGKILRPIIFLTLSALLLFFLLRHLRTSSYKSDAFLVVNSYYQFVSDDLVGFQAIGFSRLRPLNATESWFLILGDEKFPLEAQCIKRRCRLGEPCKWNDYRLKTTIPRTVDLDQAVYIQHNDDRVRIDITVKNPNRRIEGMDVCIAPLYYFNHWVRVIEFVEFYKMQGASHMYIYVSSVSKTVHAMLKYYQKQGVLTVVYWPELPKVDNEVHGRFRLGQEAAVNDCALRSRAKFVVNGDMDDWFFIRDGNETLLEFVTRHVTEDPTIGSFQFFMLFTHQESRVGDLSDWKKINFNGLREADICDTCNDSFKNIFVADASTRLNAHQVFFRRLPDQSGRNYTIYEVPREVGRDFHVRFAMFKGWDKKDLYERRPLFPQSVVDAISRGFDTAMEEFTKTHKNLTIPSTAQTMQDCNPFSNCMNPYKNCARYMDHLDEWIFANNTEHAAVHDSSV</sequence>
<organism evidence="7 8">
    <name type="scientific">Steinernema glaseri</name>
    <dbReference type="NCBI Taxonomy" id="37863"/>
    <lineage>
        <taxon>Eukaryota</taxon>
        <taxon>Metazoa</taxon>
        <taxon>Ecdysozoa</taxon>
        <taxon>Nematoda</taxon>
        <taxon>Chromadorea</taxon>
        <taxon>Rhabditida</taxon>
        <taxon>Tylenchina</taxon>
        <taxon>Panagrolaimomorpha</taxon>
        <taxon>Strongyloidoidea</taxon>
        <taxon>Steinernematidae</taxon>
        <taxon>Steinernema</taxon>
    </lineage>
</organism>
<evidence type="ECO:0000256" key="5">
    <source>
        <dbReference type="ARBA" id="ARBA00023136"/>
    </source>
</evidence>
<dbReference type="PANTHER" id="PTHR47024">
    <property type="entry name" value="BIOFILM ABSENT ON HEAD (AFTER YERSINIA EXPOSURE)-RELATED"/>
    <property type="match status" value="1"/>
</dbReference>
<name>A0A1I7YGI7_9BILA</name>
<accession>A0A1I7YGI7</accession>
<evidence type="ECO:0000256" key="4">
    <source>
        <dbReference type="ARBA" id="ARBA00022679"/>
    </source>
</evidence>
<dbReference type="AlphaFoldDB" id="A0A1I7YGI7"/>
<dbReference type="Pfam" id="PF01697">
    <property type="entry name" value="Glyco_transf_92"/>
    <property type="match status" value="1"/>
</dbReference>
<reference evidence="8" key="1">
    <citation type="submission" date="2016-11" db="UniProtKB">
        <authorList>
            <consortium name="WormBaseParasite"/>
        </authorList>
    </citation>
    <scope>IDENTIFICATION</scope>
</reference>
<protein>
    <recommendedName>
        <fullName evidence="6">Glycosyltransferase family 92 protein</fullName>
        <ecNumber evidence="6">2.4.1.-</ecNumber>
    </recommendedName>
</protein>
<keyword evidence="7" id="KW-1185">Reference proteome</keyword>
<keyword evidence="4 6" id="KW-0808">Transferase</keyword>
<dbReference type="WBParaSite" id="L893_g16141.t1">
    <property type="protein sequence ID" value="L893_g16141.t1"/>
    <property type="gene ID" value="L893_g16141"/>
</dbReference>
<evidence type="ECO:0000256" key="6">
    <source>
        <dbReference type="RuleBase" id="RU366017"/>
    </source>
</evidence>
<dbReference type="InterPro" id="IPR008166">
    <property type="entry name" value="Glyco_transf_92"/>
</dbReference>
<keyword evidence="6" id="KW-1133">Transmembrane helix</keyword>
<evidence type="ECO:0000313" key="8">
    <source>
        <dbReference type="WBParaSite" id="L893_g16141.t1"/>
    </source>
</evidence>
<dbReference type="PANTHER" id="PTHR47024:SF1">
    <property type="entry name" value="GLYCOSYLTRANSFERASE FAMILY 92 PROTEIN"/>
    <property type="match status" value="1"/>
</dbReference>
<evidence type="ECO:0000256" key="3">
    <source>
        <dbReference type="ARBA" id="ARBA00022676"/>
    </source>
</evidence>
<dbReference type="GO" id="GO:0016757">
    <property type="term" value="F:glycosyltransferase activity"/>
    <property type="evidence" value="ECO:0007669"/>
    <property type="project" value="UniProtKB-UniRule"/>
</dbReference>
<keyword evidence="3 6" id="KW-0328">Glycosyltransferase</keyword>
<dbReference type="Proteomes" id="UP000095287">
    <property type="component" value="Unplaced"/>
</dbReference>
<evidence type="ECO:0000256" key="2">
    <source>
        <dbReference type="ARBA" id="ARBA00007647"/>
    </source>
</evidence>
<evidence type="ECO:0000256" key="1">
    <source>
        <dbReference type="ARBA" id="ARBA00004167"/>
    </source>
</evidence>
<keyword evidence="5 6" id="KW-0472">Membrane</keyword>
<keyword evidence="6" id="KW-0812">Transmembrane</keyword>
<dbReference type="EC" id="2.4.1.-" evidence="6"/>